<evidence type="ECO:0000256" key="1">
    <source>
        <dbReference type="SAM" id="Coils"/>
    </source>
</evidence>
<feature type="region of interest" description="Disordered" evidence="2">
    <location>
        <begin position="1"/>
        <end position="28"/>
    </location>
</feature>
<dbReference type="EMBL" id="CAMPGE010000962">
    <property type="protein sequence ID" value="CAI2359728.1"/>
    <property type="molecule type" value="Genomic_DNA"/>
</dbReference>
<name>A0AAD1X1L5_EUPCR</name>
<comment type="caution">
    <text evidence="3">The sequence shown here is derived from an EMBL/GenBank/DDBJ whole genome shotgun (WGS) entry which is preliminary data.</text>
</comment>
<feature type="coiled-coil region" evidence="1">
    <location>
        <begin position="469"/>
        <end position="680"/>
    </location>
</feature>
<feature type="coiled-coil region" evidence="1">
    <location>
        <begin position="264"/>
        <end position="421"/>
    </location>
</feature>
<feature type="coiled-coil region" evidence="1">
    <location>
        <begin position="37"/>
        <end position="64"/>
    </location>
</feature>
<feature type="coiled-coil region" evidence="1">
    <location>
        <begin position="187"/>
        <end position="235"/>
    </location>
</feature>
<dbReference type="AlphaFoldDB" id="A0AAD1X1L5"/>
<accession>A0AAD1X1L5</accession>
<reference evidence="3" key="1">
    <citation type="submission" date="2023-07" db="EMBL/GenBank/DDBJ databases">
        <authorList>
            <consortium name="AG Swart"/>
            <person name="Singh M."/>
            <person name="Singh A."/>
            <person name="Seah K."/>
            <person name="Emmerich C."/>
        </authorList>
    </citation>
    <scope>NUCLEOTIDE SEQUENCE</scope>
    <source>
        <strain evidence="3">DP1</strain>
    </source>
</reference>
<organism evidence="3 4">
    <name type="scientific">Euplotes crassus</name>
    <dbReference type="NCBI Taxonomy" id="5936"/>
    <lineage>
        <taxon>Eukaryota</taxon>
        <taxon>Sar</taxon>
        <taxon>Alveolata</taxon>
        <taxon>Ciliophora</taxon>
        <taxon>Intramacronucleata</taxon>
        <taxon>Spirotrichea</taxon>
        <taxon>Hypotrichia</taxon>
        <taxon>Euplotida</taxon>
        <taxon>Euplotidae</taxon>
        <taxon>Moneuplotes</taxon>
    </lineage>
</organism>
<feature type="compositionally biased region" description="Basic and acidic residues" evidence="2">
    <location>
        <begin position="16"/>
        <end position="28"/>
    </location>
</feature>
<sequence length="703" mass="84206">MPGGKPVKKPINNHSVKPDRKRDNFDDFNKNEYETELIKKEQQYKDCLEYIERLEKEIKRYQSIVPLEAIDTRATSVDYVDDINSHKESMGEYMELVINHPLLHSYEQNIRSLERDLENQENSYNNLKGDLEKTMDENEELKVLLVKKTKELNKALEGNSSIPLPDETERERARRLGGTSEEMLNLIETMKNDQEALIDQIESLKIRNEGLEKVTEEKESRFHELQSAAEQATTECFKIRQEFDKLKHTYDSLNNEFHIVNGKLEKESREKDDLLSKEKNLESKMNELSKHLNHLKESYNELGDKKAAEVDALSREISESDLRERELKGRIEILERDKFDVEEEFRKIKRDLAGTKNDNQNMIQIMEQYETEIENHKKRAKQIDTLSEEYQEKIENTRLEKDRLNLKEQHYLSKINKLEEENRADAKDRDEKYTTLIESLKAKQRLVIEERDSEISELNKRYSDYYAQNEKNKIENDRLRSEITKLEKALRDSKHEVDKKCDDYERKLRNSNEEKDENHRRLENDNLQYKSEIETLQLDIRNLNQNCRDLESKLATYKSDYDKLSEDYRRTKESYRVEREEKENCELEMLRIKDLYNTKMQDLQKRLDKHQTDETEKNESVLTERNNYLKIIKNLEHLNEKWKAELNSTVDYFSRLVMSLNQENQQYKDQNLELKKEMKRKDIGYGVDKDTRFGKSKSRERIK</sequence>
<evidence type="ECO:0000256" key="2">
    <source>
        <dbReference type="SAM" id="MobiDB-lite"/>
    </source>
</evidence>
<dbReference type="Proteomes" id="UP001295684">
    <property type="component" value="Unassembled WGS sequence"/>
</dbReference>
<dbReference type="Gene3D" id="1.10.287.1490">
    <property type="match status" value="1"/>
</dbReference>
<evidence type="ECO:0000313" key="3">
    <source>
        <dbReference type="EMBL" id="CAI2359728.1"/>
    </source>
</evidence>
<keyword evidence="4" id="KW-1185">Reference proteome</keyword>
<evidence type="ECO:0000313" key="4">
    <source>
        <dbReference type="Proteomes" id="UP001295684"/>
    </source>
</evidence>
<proteinExistence type="predicted"/>
<feature type="coiled-coil region" evidence="1">
    <location>
        <begin position="103"/>
        <end position="151"/>
    </location>
</feature>
<protein>
    <submittedName>
        <fullName evidence="3">Uncharacterized protein</fullName>
    </submittedName>
</protein>
<keyword evidence="1" id="KW-0175">Coiled coil</keyword>
<gene>
    <name evidence="3" type="ORF">ECRASSUSDP1_LOCUS1021</name>
</gene>